<accession>A0A443Q1S0</accession>
<proteinExistence type="inferred from homology"/>
<dbReference type="Pfam" id="PF00106">
    <property type="entry name" value="adh_short"/>
    <property type="match status" value="1"/>
</dbReference>
<dbReference type="OrthoDB" id="5545019at2759"/>
<dbReference type="PIRSF" id="PIRSF000126">
    <property type="entry name" value="11-beta-HSD1"/>
    <property type="match status" value="1"/>
</dbReference>
<evidence type="ECO:0000256" key="5">
    <source>
        <dbReference type="SAM" id="Phobius"/>
    </source>
</evidence>
<dbReference type="InterPro" id="IPR020904">
    <property type="entry name" value="Sc_DH/Rdtase_CS"/>
</dbReference>
<dbReference type="PRINTS" id="PR00081">
    <property type="entry name" value="GDHRDH"/>
</dbReference>
<comment type="caution">
    <text evidence="6">The sequence shown here is derived from an EMBL/GenBank/DDBJ whole genome shotgun (WGS) entry which is preliminary data.</text>
</comment>
<dbReference type="PANTHER" id="PTHR43899">
    <property type="entry name" value="RH59310P"/>
    <property type="match status" value="1"/>
</dbReference>
<evidence type="ECO:0000256" key="3">
    <source>
        <dbReference type="ARBA" id="ARBA00023002"/>
    </source>
</evidence>
<evidence type="ECO:0000313" key="6">
    <source>
        <dbReference type="EMBL" id="RWR96957.1"/>
    </source>
</evidence>
<dbReference type="EMBL" id="QPKB01000012">
    <property type="protein sequence ID" value="RWR96957.1"/>
    <property type="molecule type" value="Genomic_DNA"/>
</dbReference>
<dbReference type="PANTHER" id="PTHR43899:SF26">
    <property type="entry name" value="ENOYL-(ACYL CARRIER) REDUCTASE"/>
    <property type="match status" value="1"/>
</dbReference>
<keyword evidence="5" id="KW-0472">Membrane</keyword>
<dbReference type="SUPFAM" id="SSF51735">
    <property type="entry name" value="NAD(P)-binding Rossmann-fold domains"/>
    <property type="match status" value="1"/>
</dbReference>
<keyword evidence="7" id="KW-1185">Reference proteome</keyword>
<dbReference type="InterPro" id="IPR036291">
    <property type="entry name" value="NAD(P)-bd_dom_sf"/>
</dbReference>
<dbReference type="GO" id="GO:0005783">
    <property type="term" value="C:endoplasmic reticulum"/>
    <property type="evidence" value="ECO:0007669"/>
    <property type="project" value="UniProtKB-SubCell"/>
</dbReference>
<dbReference type="CDD" id="cd05356">
    <property type="entry name" value="17beta-HSD1_like_SDR_c"/>
    <property type="match status" value="1"/>
</dbReference>
<evidence type="ECO:0000313" key="7">
    <source>
        <dbReference type="Proteomes" id="UP000283530"/>
    </source>
</evidence>
<dbReference type="GO" id="GO:0045703">
    <property type="term" value="F:ketoreductase activity"/>
    <property type="evidence" value="ECO:0007669"/>
    <property type="project" value="TreeGrafter"/>
</dbReference>
<dbReference type="Proteomes" id="UP000283530">
    <property type="component" value="Unassembled WGS sequence"/>
</dbReference>
<dbReference type="AlphaFoldDB" id="A0A443Q1S0"/>
<evidence type="ECO:0000256" key="2">
    <source>
        <dbReference type="ARBA" id="ARBA00022857"/>
    </source>
</evidence>
<evidence type="ECO:0000256" key="4">
    <source>
        <dbReference type="RuleBase" id="RU000363"/>
    </source>
</evidence>
<feature type="transmembrane region" description="Helical" evidence="5">
    <location>
        <begin position="15"/>
        <end position="36"/>
    </location>
</feature>
<evidence type="ECO:0000256" key="1">
    <source>
        <dbReference type="ARBA" id="ARBA00004240"/>
    </source>
</evidence>
<dbReference type="Gene3D" id="3.40.50.720">
    <property type="entry name" value="NAD(P)-binding Rossmann-like Domain"/>
    <property type="match status" value="1"/>
</dbReference>
<keyword evidence="2" id="KW-0521">NADP</keyword>
<dbReference type="PROSITE" id="PS00061">
    <property type="entry name" value="ADH_SHORT"/>
    <property type="match status" value="1"/>
</dbReference>
<name>A0A443Q1S0_9MAGN</name>
<gene>
    <name evidence="6" type="ORF">CKAN_02636200</name>
</gene>
<dbReference type="FunFam" id="3.40.50.720:FF:000137">
    <property type="entry name" value="Hydroxysteroid (17-beta) dehydrogenase 3"/>
    <property type="match status" value="1"/>
</dbReference>
<dbReference type="PRINTS" id="PR00080">
    <property type="entry name" value="SDRFAMILY"/>
</dbReference>
<dbReference type="STRING" id="337451.A0A443Q1S0"/>
<protein>
    <submittedName>
        <fullName evidence="6">Very-long-chain 3-oxoacyl-CoA reductase 1-like protein</fullName>
    </submittedName>
</protein>
<dbReference type="InterPro" id="IPR051019">
    <property type="entry name" value="VLCFA-Steroid_DH"/>
</dbReference>
<keyword evidence="5" id="KW-0812">Transmembrane</keyword>
<reference evidence="6 7" key="1">
    <citation type="journal article" date="2019" name="Nat. Plants">
        <title>Stout camphor tree genome fills gaps in understanding of flowering plant genome evolution.</title>
        <authorList>
            <person name="Chaw S.M."/>
            <person name="Liu Y.C."/>
            <person name="Wu Y.W."/>
            <person name="Wang H.Y."/>
            <person name="Lin C.I."/>
            <person name="Wu C.S."/>
            <person name="Ke H.M."/>
            <person name="Chang L.Y."/>
            <person name="Hsu C.Y."/>
            <person name="Yang H.T."/>
            <person name="Sudianto E."/>
            <person name="Hsu M.H."/>
            <person name="Wu K.P."/>
            <person name="Wang L.N."/>
            <person name="Leebens-Mack J.H."/>
            <person name="Tsai I.J."/>
        </authorList>
    </citation>
    <scope>NUCLEOTIDE SEQUENCE [LARGE SCALE GENOMIC DNA]</scope>
    <source>
        <strain evidence="7">cv. Chaw 1501</strain>
        <tissue evidence="6">Young leaves</tissue>
    </source>
</reference>
<keyword evidence="5" id="KW-1133">Transmembrane helix</keyword>
<sequence length="317" mass="35801">MDLSTFLHHLQSQPAWLLLPSALGLLSIFNLTTSLLKHLYTFFFRPPKNLLLYGSWAFITGSTDGIGKSLAFQLAQKGLHLILLGRNPDKLKQVSTEIQGRFKQTQIRTVVVDLKGDLTAGIERIREEIEGLEVGLLINCAGYGDRLRRFHEVDEEALRSLMKVNVEGLTKVTQVVLKGMLERNRGAIVNIGSGSSVVRPTLPLFTVYASTKAYVEQFSRSLHVEYKRKGIDVQCQIPLYVATKMVPFKRMTFFTPSPDAYAKAAVRWIGYEPLCMPYWPHYIQWCVASLLPDTPTLAWRMRYSTGSSMGRKGSKKE</sequence>
<comment type="similarity">
    <text evidence="4">Belongs to the short-chain dehydrogenases/reductases (SDR) family.</text>
</comment>
<comment type="subcellular location">
    <subcellularLocation>
        <location evidence="1">Endoplasmic reticulum</location>
    </subcellularLocation>
</comment>
<keyword evidence="3" id="KW-0560">Oxidoreductase</keyword>
<organism evidence="6 7">
    <name type="scientific">Cinnamomum micranthum f. kanehirae</name>
    <dbReference type="NCBI Taxonomy" id="337451"/>
    <lineage>
        <taxon>Eukaryota</taxon>
        <taxon>Viridiplantae</taxon>
        <taxon>Streptophyta</taxon>
        <taxon>Embryophyta</taxon>
        <taxon>Tracheophyta</taxon>
        <taxon>Spermatophyta</taxon>
        <taxon>Magnoliopsida</taxon>
        <taxon>Magnoliidae</taxon>
        <taxon>Laurales</taxon>
        <taxon>Lauraceae</taxon>
        <taxon>Cinnamomum</taxon>
    </lineage>
</organism>
<dbReference type="InterPro" id="IPR002347">
    <property type="entry name" value="SDR_fam"/>
</dbReference>